<comment type="caution">
    <text evidence="1">The sequence shown here is derived from an EMBL/GenBank/DDBJ whole genome shotgun (WGS) entry which is preliminary data.</text>
</comment>
<dbReference type="AlphaFoldDB" id="A0A392UB16"/>
<evidence type="ECO:0008006" key="3">
    <source>
        <dbReference type="Google" id="ProtNLM"/>
    </source>
</evidence>
<feature type="non-terminal residue" evidence="1">
    <location>
        <position position="1"/>
    </location>
</feature>
<proteinExistence type="predicted"/>
<evidence type="ECO:0000313" key="1">
    <source>
        <dbReference type="EMBL" id="MCI70719.1"/>
    </source>
</evidence>
<evidence type="ECO:0000313" key="2">
    <source>
        <dbReference type="Proteomes" id="UP000265520"/>
    </source>
</evidence>
<accession>A0A392UB16</accession>
<reference evidence="1 2" key="1">
    <citation type="journal article" date="2018" name="Front. Plant Sci.">
        <title>Red Clover (Trifolium pratense) and Zigzag Clover (T. medium) - A Picture of Genomic Similarities and Differences.</title>
        <authorList>
            <person name="Dluhosova J."/>
            <person name="Istvanek J."/>
            <person name="Nedelnik J."/>
            <person name="Repkova J."/>
        </authorList>
    </citation>
    <scope>NUCLEOTIDE SEQUENCE [LARGE SCALE GENOMIC DNA]</scope>
    <source>
        <strain evidence="2">cv. 10/8</strain>
        <tissue evidence="1">Leaf</tissue>
    </source>
</reference>
<organism evidence="1 2">
    <name type="scientific">Trifolium medium</name>
    <dbReference type="NCBI Taxonomy" id="97028"/>
    <lineage>
        <taxon>Eukaryota</taxon>
        <taxon>Viridiplantae</taxon>
        <taxon>Streptophyta</taxon>
        <taxon>Embryophyta</taxon>
        <taxon>Tracheophyta</taxon>
        <taxon>Spermatophyta</taxon>
        <taxon>Magnoliopsida</taxon>
        <taxon>eudicotyledons</taxon>
        <taxon>Gunneridae</taxon>
        <taxon>Pentapetalae</taxon>
        <taxon>rosids</taxon>
        <taxon>fabids</taxon>
        <taxon>Fabales</taxon>
        <taxon>Fabaceae</taxon>
        <taxon>Papilionoideae</taxon>
        <taxon>50 kb inversion clade</taxon>
        <taxon>NPAAA clade</taxon>
        <taxon>Hologalegina</taxon>
        <taxon>IRL clade</taxon>
        <taxon>Trifolieae</taxon>
        <taxon>Trifolium</taxon>
    </lineage>
</organism>
<keyword evidence="2" id="KW-1185">Reference proteome</keyword>
<dbReference type="Proteomes" id="UP000265520">
    <property type="component" value="Unassembled WGS sequence"/>
</dbReference>
<protein>
    <recommendedName>
        <fullName evidence="3">DUF4283 domain protein</fullName>
    </recommendedName>
</protein>
<name>A0A392UB16_9FABA</name>
<dbReference type="EMBL" id="LXQA010781617">
    <property type="protein sequence ID" value="MCI70719.1"/>
    <property type="molecule type" value="Genomic_DNA"/>
</dbReference>
<sequence>HAWGNDIFRAVAFKFGRFIEVDDTTKQFKRCDMARIKVVTSEKRVVDASMKVKVLGKIYVIRVIE</sequence>